<dbReference type="SUPFAM" id="SSF53448">
    <property type="entry name" value="Nucleotide-diphospho-sugar transferases"/>
    <property type="match status" value="1"/>
</dbReference>
<dbReference type="EMBL" id="CAICTM010001418">
    <property type="protein sequence ID" value="CAB9523467.1"/>
    <property type="molecule type" value="Genomic_DNA"/>
</dbReference>
<dbReference type="OrthoDB" id="2014201at2759"/>
<feature type="compositionally biased region" description="Polar residues" evidence="2">
    <location>
        <begin position="9"/>
        <end position="18"/>
    </location>
</feature>
<accession>A0A9N8HSB1</accession>
<feature type="region of interest" description="Disordered" evidence="2">
    <location>
        <begin position="1"/>
        <end position="38"/>
    </location>
</feature>
<protein>
    <submittedName>
        <fullName evidence="3">Glycogenin</fullName>
    </submittedName>
</protein>
<dbReference type="AlphaFoldDB" id="A0A9N8HSB1"/>
<evidence type="ECO:0000256" key="2">
    <source>
        <dbReference type="SAM" id="MobiDB-lite"/>
    </source>
</evidence>
<dbReference type="Proteomes" id="UP001153069">
    <property type="component" value="Unassembled WGS sequence"/>
</dbReference>
<feature type="compositionally biased region" description="Low complexity" evidence="2">
    <location>
        <begin position="154"/>
        <end position="169"/>
    </location>
</feature>
<evidence type="ECO:0000256" key="1">
    <source>
        <dbReference type="SAM" id="Coils"/>
    </source>
</evidence>
<dbReference type="InterPro" id="IPR029044">
    <property type="entry name" value="Nucleotide-diphossugar_trans"/>
</dbReference>
<keyword evidence="4" id="KW-1185">Reference proteome</keyword>
<name>A0A9N8HSB1_9STRA</name>
<dbReference type="PANTHER" id="PTHR11183">
    <property type="entry name" value="GLYCOGENIN SUBFAMILY MEMBER"/>
    <property type="match status" value="1"/>
</dbReference>
<reference evidence="3" key="1">
    <citation type="submission" date="2020-06" db="EMBL/GenBank/DDBJ databases">
        <authorList>
            <consortium name="Plant Systems Biology data submission"/>
        </authorList>
    </citation>
    <scope>NUCLEOTIDE SEQUENCE</scope>
    <source>
        <strain evidence="3">D6</strain>
    </source>
</reference>
<proteinExistence type="predicted"/>
<dbReference type="InterPro" id="IPR050587">
    <property type="entry name" value="GNT1/Glycosyltrans_8"/>
</dbReference>
<gene>
    <name evidence="3" type="ORF">SEMRO_1420_G271120.1</name>
</gene>
<organism evidence="3 4">
    <name type="scientific">Seminavis robusta</name>
    <dbReference type="NCBI Taxonomy" id="568900"/>
    <lineage>
        <taxon>Eukaryota</taxon>
        <taxon>Sar</taxon>
        <taxon>Stramenopiles</taxon>
        <taxon>Ochrophyta</taxon>
        <taxon>Bacillariophyta</taxon>
        <taxon>Bacillariophyceae</taxon>
        <taxon>Bacillariophycidae</taxon>
        <taxon>Naviculales</taxon>
        <taxon>Naviculaceae</taxon>
        <taxon>Seminavis</taxon>
    </lineage>
</organism>
<evidence type="ECO:0000313" key="4">
    <source>
        <dbReference type="Proteomes" id="UP001153069"/>
    </source>
</evidence>
<dbReference type="Gene3D" id="3.90.550.10">
    <property type="entry name" value="Spore Coat Polysaccharide Biosynthesis Protein SpsA, Chain A"/>
    <property type="match status" value="1"/>
</dbReference>
<evidence type="ECO:0000313" key="3">
    <source>
        <dbReference type="EMBL" id="CAB9523467.1"/>
    </source>
</evidence>
<feature type="coiled-coil region" evidence="1">
    <location>
        <begin position="55"/>
        <end position="115"/>
    </location>
</feature>
<comment type="caution">
    <text evidence="3">The sequence shown here is derived from an EMBL/GenBank/DDBJ whole genome shotgun (WGS) entry which is preliminary data.</text>
</comment>
<feature type="region of interest" description="Disordered" evidence="2">
    <location>
        <begin position="145"/>
        <end position="169"/>
    </location>
</feature>
<sequence>MDHNGKPSYGTSPGSTASPRDLLVESSPRVVVGTNNRTSRMALRQALQDHSTTQTRDWEKLQQETKAQLDKLSQETAQATQKTAQSSEEQVAQLKQQLEALQQQYTTDIQALKQQLSVQTPPVGTTTTQPQLTLPLPDTAQAITAPAPEPPLMPTTANNNKTPPPTSTETNSPYAYVLMNWKLNPTKSFKYRAYLSNMLLTAKILRTHGSTADIVAIFRFDNIVIDERLPAQDEALLHALGIKIRYLPMETPYDFNSRRDTKYLRKFHTYSMIEYRRVLVLDGDLLPITNLDYLFELSDAEYHPDKHIPVSAQLKPYVVIAGINEPSNGGFFLATPNMDYYNRVQELIQTNWETAGIIPKFDRVNGWGHPFHVAEGDKWEHNIGDGTRWDFLGAWCDQGLHYHMTKYEIQNVTQLFARKIVHWGKAPNNGTTIAEQVIPVTSRLQSPLVNYSKVQYNIFPSECGKWTGKRKGNWPGCVPPYSDFEHFSGKGKAWTMKVPEDIWDDMDTQPKSTRHLWWQVLYQLKVEDGLDILPLLDAINPDTDWEQALLKGPPPKADKTETG</sequence>
<keyword evidence="1" id="KW-0175">Coiled coil</keyword>